<dbReference type="NCBIfam" id="NF007959">
    <property type="entry name" value="PRK10678.1"/>
    <property type="match status" value="1"/>
</dbReference>
<dbReference type="EMBL" id="BAAAFA010000012">
    <property type="protein sequence ID" value="GAA0822550.1"/>
    <property type="molecule type" value="Genomic_DNA"/>
</dbReference>
<evidence type="ECO:0000256" key="9">
    <source>
        <dbReference type="ARBA" id="ARBA00030781"/>
    </source>
</evidence>
<protein>
    <recommendedName>
        <fullName evidence="4">Molybdopterin synthase catalytic subunit</fullName>
        <ecNumber evidence="3">2.8.1.12</ecNumber>
    </recommendedName>
    <alternativeName>
        <fullName evidence="9">MPT synthase subunit 2</fullName>
    </alternativeName>
    <alternativeName>
        <fullName evidence="7">Molybdenum cofactor biosynthesis protein E</fullName>
    </alternativeName>
    <alternativeName>
        <fullName evidence="8">Molybdopterin-converting factor large subunit</fullName>
    </alternativeName>
    <alternativeName>
        <fullName evidence="10">Molybdopterin-converting factor subunit 2</fullName>
    </alternativeName>
</protein>
<organism evidence="12 13">
    <name type="scientific">Colwellia asteriadis</name>
    <dbReference type="NCBI Taxonomy" id="517723"/>
    <lineage>
        <taxon>Bacteria</taxon>
        <taxon>Pseudomonadati</taxon>
        <taxon>Pseudomonadota</taxon>
        <taxon>Gammaproteobacteria</taxon>
        <taxon>Alteromonadales</taxon>
        <taxon>Colwelliaceae</taxon>
        <taxon>Colwellia</taxon>
    </lineage>
</organism>
<evidence type="ECO:0000313" key="12">
    <source>
        <dbReference type="EMBL" id="GAA0822550.1"/>
    </source>
</evidence>
<reference evidence="12 13" key="1">
    <citation type="journal article" date="2019" name="Int. J. Syst. Evol. Microbiol.">
        <title>The Global Catalogue of Microorganisms (GCM) 10K type strain sequencing project: providing services to taxonomists for standard genome sequencing and annotation.</title>
        <authorList>
            <consortium name="The Broad Institute Genomics Platform"/>
            <consortium name="The Broad Institute Genome Sequencing Center for Infectious Disease"/>
            <person name="Wu L."/>
            <person name="Ma J."/>
        </authorList>
    </citation>
    <scope>NUCLEOTIDE SEQUENCE [LARGE SCALE GENOMIC DNA]</scope>
    <source>
        <strain evidence="12 13">JCM 15608</strain>
    </source>
</reference>
<dbReference type="InterPro" id="IPR003448">
    <property type="entry name" value="Mopterin_biosynth_MoaE"/>
</dbReference>
<dbReference type="EC" id="2.8.1.12" evidence="3"/>
<evidence type="ECO:0000256" key="1">
    <source>
        <dbReference type="ARBA" id="ARBA00005046"/>
    </source>
</evidence>
<evidence type="ECO:0000256" key="2">
    <source>
        <dbReference type="ARBA" id="ARBA00005426"/>
    </source>
</evidence>
<dbReference type="Gene3D" id="3.90.1170.40">
    <property type="entry name" value="Molybdopterin biosynthesis MoaE subunit"/>
    <property type="match status" value="1"/>
</dbReference>
<comment type="caution">
    <text evidence="12">The sequence shown here is derived from an EMBL/GenBank/DDBJ whole genome shotgun (WGS) entry which is preliminary data.</text>
</comment>
<proteinExistence type="inferred from homology"/>
<dbReference type="PANTHER" id="PTHR23404">
    <property type="entry name" value="MOLYBDOPTERIN SYNTHASE RELATED"/>
    <property type="match status" value="1"/>
</dbReference>
<dbReference type="SUPFAM" id="SSF54690">
    <property type="entry name" value="Molybdopterin synthase subunit MoaE"/>
    <property type="match status" value="1"/>
</dbReference>
<accession>A0ABN1LAC3</accession>
<dbReference type="CDD" id="cd00756">
    <property type="entry name" value="MoaE"/>
    <property type="match status" value="1"/>
</dbReference>
<comment type="subunit">
    <text evidence="6">Heterotetramer of 2 MoaD subunits and 2 MoaE subunits. Also stable as homodimer. The enzyme changes between these two forms during catalysis.</text>
</comment>
<dbReference type="Proteomes" id="UP001500021">
    <property type="component" value="Unassembled WGS sequence"/>
</dbReference>
<evidence type="ECO:0000256" key="11">
    <source>
        <dbReference type="ARBA" id="ARBA00049878"/>
    </source>
</evidence>
<evidence type="ECO:0000256" key="5">
    <source>
        <dbReference type="ARBA" id="ARBA00023150"/>
    </source>
</evidence>
<sequence>MSKINSTATSNEVSIQQQDFSLADEVALLEQDNAIDGAVVTFTGRVRNQNNGNHVTGLTLEHYPGMTEKTIITIIATAKERWNIGRVKVIHRIGQLNIGEQIVFVGVTSKHRQDAFAANEFIMDFLKVKAPFWKKERVVTRTDSSNSTHETKINTKTDTKIETEQWLDAKDSDNNKAQTWS</sequence>
<evidence type="ECO:0000256" key="7">
    <source>
        <dbReference type="ARBA" id="ARBA00029745"/>
    </source>
</evidence>
<dbReference type="InterPro" id="IPR036563">
    <property type="entry name" value="MoaE_sf"/>
</dbReference>
<comment type="similarity">
    <text evidence="2">Belongs to the MoaE family.</text>
</comment>
<name>A0ABN1LAC3_9GAMM</name>
<evidence type="ECO:0000256" key="4">
    <source>
        <dbReference type="ARBA" id="ARBA00013858"/>
    </source>
</evidence>
<evidence type="ECO:0000256" key="6">
    <source>
        <dbReference type="ARBA" id="ARBA00026066"/>
    </source>
</evidence>
<comment type="catalytic activity">
    <reaction evidence="11">
        <text>2 [molybdopterin-synthase sulfur-carrier protein]-C-terminal-Gly-aminoethanethioate + cyclic pyranopterin phosphate + H2O = molybdopterin + 2 [molybdopterin-synthase sulfur-carrier protein]-C-terminal Gly-Gly + 2 H(+)</text>
        <dbReference type="Rhea" id="RHEA:26333"/>
        <dbReference type="Rhea" id="RHEA-COMP:12202"/>
        <dbReference type="Rhea" id="RHEA-COMP:19907"/>
        <dbReference type="ChEBI" id="CHEBI:15377"/>
        <dbReference type="ChEBI" id="CHEBI:15378"/>
        <dbReference type="ChEBI" id="CHEBI:58698"/>
        <dbReference type="ChEBI" id="CHEBI:59648"/>
        <dbReference type="ChEBI" id="CHEBI:90778"/>
        <dbReference type="ChEBI" id="CHEBI:232372"/>
        <dbReference type="EC" id="2.8.1.12"/>
    </reaction>
</comment>
<dbReference type="Pfam" id="PF02391">
    <property type="entry name" value="MoaE"/>
    <property type="match status" value="1"/>
</dbReference>
<evidence type="ECO:0000313" key="13">
    <source>
        <dbReference type="Proteomes" id="UP001500021"/>
    </source>
</evidence>
<gene>
    <name evidence="12" type="primary">moaE</name>
    <name evidence="12" type="ORF">GCM10009111_31010</name>
</gene>
<keyword evidence="5" id="KW-0501">Molybdenum cofactor biosynthesis</keyword>
<evidence type="ECO:0000256" key="3">
    <source>
        <dbReference type="ARBA" id="ARBA00011950"/>
    </source>
</evidence>
<evidence type="ECO:0000256" key="8">
    <source>
        <dbReference type="ARBA" id="ARBA00030407"/>
    </source>
</evidence>
<evidence type="ECO:0000256" key="10">
    <source>
        <dbReference type="ARBA" id="ARBA00032474"/>
    </source>
</evidence>
<keyword evidence="13" id="KW-1185">Reference proteome</keyword>
<comment type="pathway">
    <text evidence="1">Cofactor biosynthesis; molybdopterin biosynthesis.</text>
</comment>
<dbReference type="RefSeq" id="WP_343818665.1">
    <property type="nucleotide sequence ID" value="NZ_BAAAFA010000012.1"/>
</dbReference>